<evidence type="ECO:0000259" key="2">
    <source>
        <dbReference type="Pfam" id="PF02441"/>
    </source>
</evidence>
<gene>
    <name evidence="3" type="ORF">TPAR_00308</name>
</gene>
<dbReference type="PANTHER" id="PTHR43881:SF1">
    <property type="entry name" value="GAMMA-GLUTAMYLTRANSPEPTIDASE (AFU_ORTHOLOGUE AFUA_4G13580)"/>
    <property type="match status" value="1"/>
</dbReference>
<reference evidence="3 4" key="1">
    <citation type="submission" date="2018-01" db="EMBL/GenBank/DDBJ databases">
        <title>Harnessing the power of phylogenomics to disentangle the directionality and signatures of interkingdom host jumping in the parasitic fungal genus Tolypocladium.</title>
        <authorList>
            <person name="Quandt C.A."/>
            <person name="Patterson W."/>
            <person name="Spatafora J.W."/>
        </authorList>
    </citation>
    <scope>NUCLEOTIDE SEQUENCE [LARGE SCALE GENOMIC DNA]</scope>
    <source>
        <strain evidence="3 4">NRBC 100945</strain>
    </source>
</reference>
<dbReference type="AlphaFoldDB" id="A0A2S4LAP6"/>
<dbReference type="GO" id="GO:0016740">
    <property type="term" value="F:transferase activity"/>
    <property type="evidence" value="ECO:0007669"/>
    <property type="project" value="UniProtKB-KW"/>
</dbReference>
<dbReference type="SUPFAM" id="SSF56235">
    <property type="entry name" value="N-terminal nucleophile aminohydrolases (Ntn hydrolases)"/>
    <property type="match status" value="1"/>
</dbReference>
<protein>
    <submittedName>
        <fullName evidence="3">Gamma-glutamyltransferase YwrD</fullName>
    </submittedName>
</protein>
<proteinExistence type="predicted"/>
<dbReference type="InterPro" id="IPR029055">
    <property type="entry name" value="Ntn_hydrolases_N"/>
</dbReference>
<feature type="compositionally biased region" description="Basic and acidic residues" evidence="1">
    <location>
        <begin position="554"/>
        <end position="566"/>
    </location>
</feature>
<feature type="domain" description="Flavoprotein" evidence="2">
    <location>
        <begin position="656"/>
        <end position="853"/>
    </location>
</feature>
<dbReference type="Gene3D" id="3.60.20.40">
    <property type="match status" value="1"/>
</dbReference>
<comment type="caution">
    <text evidence="3">The sequence shown here is derived from an EMBL/GenBank/DDBJ whole genome shotgun (WGS) entry which is preliminary data.</text>
</comment>
<dbReference type="Pfam" id="PF01019">
    <property type="entry name" value="G_glu_transpept"/>
    <property type="match status" value="1"/>
</dbReference>
<dbReference type="STRING" id="94208.A0A2S4LAP6"/>
<dbReference type="InterPro" id="IPR036551">
    <property type="entry name" value="Flavin_trans-like"/>
</dbReference>
<keyword evidence="4" id="KW-1185">Reference proteome</keyword>
<dbReference type="PANTHER" id="PTHR43881">
    <property type="entry name" value="GAMMA-GLUTAMYLTRANSPEPTIDASE (AFU_ORTHOLOGUE AFUA_4G13580)"/>
    <property type="match status" value="1"/>
</dbReference>
<evidence type="ECO:0000313" key="4">
    <source>
        <dbReference type="Proteomes" id="UP000237481"/>
    </source>
</evidence>
<keyword evidence="3" id="KW-0808">Transferase</keyword>
<dbReference type="InterPro" id="IPR052896">
    <property type="entry name" value="GGT-like_enzyme"/>
</dbReference>
<dbReference type="Proteomes" id="UP000237481">
    <property type="component" value="Unassembled WGS sequence"/>
</dbReference>
<feature type="region of interest" description="Disordered" evidence="1">
    <location>
        <begin position="16"/>
        <end position="35"/>
    </location>
</feature>
<dbReference type="InterPro" id="IPR043138">
    <property type="entry name" value="GGT_lsub"/>
</dbReference>
<dbReference type="InterPro" id="IPR043137">
    <property type="entry name" value="GGT_ssub_C"/>
</dbReference>
<dbReference type="Gene3D" id="3.40.50.1950">
    <property type="entry name" value="Flavin prenyltransferase-like"/>
    <property type="match status" value="1"/>
</dbReference>
<dbReference type="Pfam" id="PF02441">
    <property type="entry name" value="Flavoprotein"/>
    <property type="match status" value="1"/>
</dbReference>
<dbReference type="OrthoDB" id="2015213at2759"/>
<dbReference type="SUPFAM" id="SSF52507">
    <property type="entry name" value="Homo-oligomeric flavin-containing Cys decarboxylases, HFCD"/>
    <property type="match status" value="1"/>
</dbReference>
<dbReference type="PRINTS" id="PR01210">
    <property type="entry name" value="GGTRANSPTASE"/>
</dbReference>
<evidence type="ECO:0000256" key="1">
    <source>
        <dbReference type="SAM" id="MobiDB-lite"/>
    </source>
</evidence>
<accession>A0A2S4LAP6</accession>
<dbReference type="EMBL" id="PKSG01000034">
    <property type="protein sequence ID" value="POR39503.1"/>
    <property type="molecule type" value="Genomic_DNA"/>
</dbReference>
<dbReference type="Gene3D" id="1.10.246.130">
    <property type="match status" value="1"/>
</dbReference>
<feature type="compositionally biased region" description="Gly residues" evidence="1">
    <location>
        <begin position="589"/>
        <end position="598"/>
    </location>
</feature>
<evidence type="ECO:0000313" key="3">
    <source>
        <dbReference type="EMBL" id="POR39503.1"/>
    </source>
</evidence>
<feature type="region of interest" description="Disordered" evidence="1">
    <location>
        <begin position="554"/>
        <end position="605"/>
    </location>
</feature>
<dbReference type="InterPro" id="IPR003382">
    <property type="entry name" value="Flavoprotein"/>
</dbReference>
<organism evidence="3 4">
    <name type="scientific">Tolypocladium paradoxum</name>
    <dbReference type="NCBI Taxonomy" id="94208"/>
    <lineage>
        <taxon>Eukaryota</taxon>
        <taxon>Fungi</taxon>
        <taxon>Dikarya</taxon>
        <taxon>Ascomycota</taxon>
        <taxon>Pezizomycotina</taxon>
        <taxon>Sordariomycetes</taxon>
        <taxon>Hypocreomycetidae</taxon>
        <taxon>Hypocreales</taxon>
        <taxon>Ophiocordycipitaceae</taxon>
        <taxon>Tolypocladium</taxon>
    </lineage>
</organism>
<name>A0A2S4LAP6_9HYPO</name>
<sequence>MQWTASEAHIRAASPNFAEMLKKDPGAPDGVRAPRAGEIMTNPTLAQTFRTLAEQGKPGFYTGRVAEALVKVVRDLGGRLELADLRHHLDVGSEPVAPISLRFCGQGTGKDGSGGVELWEHPPNGQGIVALMALGILQALEEQGRIPTFAPADFNSAPYLHAVIEALRLGFADGHWFVADPNVSAVPTQGLISEAYLAERARLFDPSRAAAHLQHGEPPALTSPALQSSDTVYFAVTDAQGNAASFINSNYAGFGTSIIPRGCGFTLQNRGANFSLDVAHPNRLEPRKRPYHTIIPGMVTNLSDGSLHSAFGVMGGFMQPQGHVQVLLGQLVGRLDPQQALDAPRVCIEAAVPEGGREAAWTVNLEEGMPEETIEGLRKLGHKVAVVRDVGRGLFGRGQIIRHTVDPVDGTPIWSAGSDMRADASIGPCVFLLPASHHQPFVLKHLGQVAAVVHVLDDVRAPNKLALDVQLRDRRPVRVLLDALAQLRVLEHVEGGKLLRVDTLHAQHLDDEPREPALRHLGRALHEEHHGRRRDGLVDGGACLVGQQAGLERREPWGREGRDGCVKGRSYSGRAGGLPQQGLEQAGQRRGGSEGGQPGAPRRLCGSSTLFEINDTQQQPGTMPHAGRQGLDAQADGIHASVAGSVSLARSDGKLHLLLAASGSVASIKLVQIINGLAAHRNLSIRLVLTAAAERFLAGQSAEQPSLAEVRRLPNVDGIYTDAAEWARPWTRGAPILHIEMRRWADVMIVAPLSANTMAKMVAGICDNLLLSVVRAWDTDGSVDGVRKKIVVCVAMNTAMWRHPVTAKNLRTLEEDWGGPDGWVEVLRPVSKTLACNDVGDGAMVSWEEIVAVAEAKLGLTRPAVE</sequence>